<dbReference type="PROSITE" id="PS51420">
    <property type="entry name" value="RHO"/>
    <property type="match status" value="1"/>
</dbReference>
<feature type="compositionally biased region" description="Acidic residues" evidence="4">
    <location>
        <begin position="42"/>
        <end position="56"/>
    </location>
</feature>
<dbReference type="InterPro" id="IPR027417">
    <property type="entry name" value="P-loop_NTPase"/>
</dbReference>
<protein>
    <submittedName>
        <fullName evidence="5">Uncharacterized protein</fullName>
    </submittedName>
</protein>
<dbReference type="InterPro" id="IPR001806">
    <property type="entry name" value="Small_GTPase"/>
</dbReference>
<dbReference type="Gene3D" id="3.40.50.300">
    <property type="entry name" value="P-loop containing nucleotide triphosphate hydrolases"/>
    <property type="match status" value="1"/>
</dbReference>
<comment type="caution">
    <text evidence="5">The sequence shown here is derived from an EMBL/GenBank/DDBJ whole genome shotgun (WGS) entry which is preliminary data.</text>
</comment>
<dbReference type="SMART" id="SM00173">
    <property type="entry name" value="RAS"/>
    <property type="match status" value="1"/>
</dbReference>
<dbReference type="SMART" id="SM00176">
    <property type="entry name" value="RAN"/>
    <property type="match status" value="1"/>
</dbReference>
<evidence type="ECO:0000256" key="3">
    <source>
        <dbReference type="ARBA" id="ARBA00023288"/>
    </source>
</evidence>
<dbReference type="GO" id="GO:0003924">
    <property type="term" value="F:GTPase activity"/>
    <property type="evidence" value="ECO:0007669"/>
    <property type="project" value="InterPro"/>
</dbReference>
<feature type="compositionally biased region" description="Polar residues" evidence="4">
    <location>
        <begin position="68"/>
        <end position="79"/>
    </location>
</feature>
<evidence type="ECO:0000313" key="5">
    <source>
        <dbReference type="EMBL" id="GMI20824.1"/>
    </source>
</evidence>
<dbReference type="EMBL" id="BRYA01000523">
    <property type="protein sequence ID" value="GMI20824.1"/>
    <property type="molecule type" value="Genomic_DNA"/>
</dbReference>
<reference evidence="6" key="1">
    <citation type="journal article" date="2023" name="Commun. Biol.">
        <title>Genome analysis of Parmales, the sister group of diatoms, reveals the evolutionary specialization of diatoms from phago-mixotrophs to photoautotrophs.</title>
        <authorList>
            <person name="Ban H."/>
            <person name="Sato S."/>
            <person name="Yoshikawa S."/>
            <person name="Yamada K."/>
            <person name="Nakamura Y."/>
            <person name="Ichinomiya M."/>
            <person name="Sato N."/>
            <person name="Blanc-Mathieu R."/>
            <person name="Endo H."/>
            <person name="Kuwata A."/>
            <person name="Ogata H."/>
        </authorList>
    </citation>
    <scope>NUCLEOTIDE SEQUENCE [LARGE SCALE GENOMIC DNA]</scope>
</reference>
<dbReference type="SMART" id="SM00174">
    <property type="entry name" value="RHO"/>
    <property type="match status" value="1"/>
</dbReference>
<dbReference type="SMART" id="SM00175">
    <property type="entry name" value="RAB"/>
    <property type="match status" value="1"/>
</dbReference>
<dbReference type="GO" id="GO:0005525">
    <property type="term" value="F:GTP binding"/>
    <property type="evidence" value="ECO:0007669"/>
    <property type="project" value="UniProtKB-KW"/>
</dbReference>
<accession>A0A9W7FWD4</accession>
<dbReference type="Pfam" id="PF00071">
    <property type="entry name" value="Ras"/>
    <property type="match status" value="1"/>
</dbReference>
<dbReference type="SUPFAM" id="SSF52540">
    <property type="entry name" value="P-loop containing nucleoside triphosphate hydrolases"/>
    <property type="match status" value="1"/>
</dbReference>
<dbReference type="PANTHER" id="PTHR47977">
    <property type="entry name" value="RAS-RELATED PROTEIN RAB"/>
    <property type="match status" value="1"/>
</dbReference>
<gene>
    <name evidence="5" type="ORF">TrCOL_g13622</name>
</gene>
<organism evidence="5 6">
    <name type="scientific">Triparma columacea</name>
    <dbReference type="NCBI Taxonomy" id="722753"/>
    <lineage>
        <taxon>Eukaryota</taxon>
        <taxon>Sar</taxon>
        <taxon>Stramenopiles</taxon>
        <taxon>Ochrophyta</taxon>
        <taxon>Bolidophyceae</taxon>
        <taxon>Parmales</taxon>
        <taxon>Triparmaceae</taxon>
        <taxon>Triparma</taxon>
    </lineage>
</organism>
<dbReference type="FunFam" id="3.40.50.300:FF:001129">
    <property type="entry name" value="ras-related protein Rab-44 isoform X2"/>
    <property type="match status" value="1"/>
</dbReference>
<dbReference type="PROSITE" id="PS51417">
    <property type="entry name" value="ARF"/>
    <property type="match status" value="1"/>
</dbReference>
<dbReference type="NCBIfam" id="TIGR00231">
    <property type="entry name" value="small_GTP"/>
    <property type="match status" value="1"/>
</dbReference>
<proteinExistence type="predicted"/>
<evidence type="ECO:0000256" key="2">
    <source>
        <dbReference type="ARBA" id="ARBA00023134"/>
    </source>
</evidence>
<evidence type="ECO:0000256" key="1">
    <source>
        <dbReference type="ARBA" id="ARBA00022741"/>
    </source>
</evidence>
<dbReference type="AlphaFoldDB" id="A0A9W7FWD4"/>
<sequence length="393" mass="44038">MARQARTRSQSFFEEEDDDDTMANTPMPSFLGDQDMPPPPPDTEESDVDESLDDNDQVINDRRRSRSFFDQTDVASGLQSALPPQVTADQQQPEKPKQPTRTGKLNAREVHALKQGLENEMKHKASRRDSDLDVDEEYERKMNVVNDTNHHTHNTTRDTISQGSPIVASKVKILMLGDSGVGKTSLMSRWTEDTFNDNMIGTLGVDFKMKQIMIEGASVQVQVWDTAGQERFRKITRAYYKNAHGIILVYDTVSRETFENISYWMESIQEHSGDGVQVAVVGNKIDLRDSAPPDSKEVVSTEEATSILDSHGDTDAISFFEASAKNRTGVDNAFLDVISKIVRQQLDYESLMTEGNDEAAKGKKNKKFKTPKRIKKLLKGGKKVAKGEKCVIS</sequence>
<dbReference type="Proteomes" id="UP001165065">
    <property type="component" value="Unassembled WGS sequence"/>
</dbReference>
<keyword evidence="3" id="KW-0449">Lipoprotein</keyword>
<dbReference type="PROSITE" id="PS51419">
    <property type="entry name" value="RAB"/>
    <property type="match status" value="1"/>
</dbReference>
<dbReference type="PRINTS" id="PR00449">
    <property type="entry name" value="RASTRNSFRMNG"/>
</dbReference>
<dbReference type="CDD" id="cd00154">
    <property type="entry name" value="Rab"/>
    <property type="match status" value="1"/>
</dbReference>
<dbReference type="OrthoDB" id="9989112at2759"/>
<feature type="region of interest" description="Disordered" evidence="4">
    <location>
        <begin position="1"/>
        <end position="105"/>
    </location>
</feature>
<dbReference type="PROSITE" id="PS51421">
    <property type="entry name" value="RAS"/>
    <property type="match status" value="1"/>
</dbReference>
<keyword evidence="6" id="KW-1185">Reference proteome</keyword>
<name>A0A9W7FWD4_9STRA</name>
<dbReference type="InterPro" id="IPR005225">
    <property type="entry name" value="Small_GTP-bd"/>
</dbReference>
<keyword evidence="2" id="KW-0342">GTP-binding</keyword>
<evidence type="ECO:0000256" key="4">
    <source>
        <dbReference type="SAM" id="MobiDB-lite"/>
    </source>
</evidence>
<evidence type="ECO:0000313" key="6">
    <source>
        <dbReference type="Proteomes" id="UP001165065"/>
    </source>
</evidence>
<keyword evidence="1" id="KW-0547">Nucleotide-binding</keyword>
<dbReference type="InterPro" id="IPR050227">
    <property type="entry name" value="Rab"/>
</dbReference>